<dbReference type="SFLD" id="SFLDF00027">
    <property type="entry name" value="p-type_atpase"/>
    <property type="match status" value="1"/>
</dbReference>
<evidence type="ECO:0000256" key="2">
    <source>
        <dbReference type="ARBA" id="ARBA00006024"/>
    </source>
</evidence>
<dbReference type="Pfam" id="PF00122">
    <property type="entry name" value="E1-E2_ATPase"/>
    <property type="match status" value="1"/>
</dbReference>
<evidence type="ECO:0000256" key="6">
    <source>
        <dbReference type="ARBA" id="ARBA00022692"/>
    </source>
</evidence>
<keyword evidence="11 15" id="KW-1133">Transmembrane helix</keyword>
<feature type="domain" description="HMA" evidence="16">
    <location>
        <begin position="1"/>
        <end position="67"/>
    </location>
</feature>
<dbReference type="GO" id="GO:0005524">
    <property type="term" value="F:ATP binding"/>
    <property type="evidence" value="ECO:0007669"/>
    <property type="project" value="UniProtKB-UniRule"/>
</dbReference>
<comment type="similarity">
    <text evidence="2 15">Belongs to the cation transport ATPase (P-type) (TC 3.A.3) family. Type IB subfamily.</text>
</comment>
<evidence type="ECO:0000256" key="10">
    <source>
        <dbReference type="ARBA" id="ARBA00022967"/>
    </source>
</evidence>
<dbReference type="InterPro" id="IPR044492">
    <property type="entry name" value="P_typ_ATPase_HD_dom"/>
</dbReference>
<dbReference type="InterPro" id="IPR023299">
    <property type="entry name" value="ATPase_P-typ_cyto_dom_N"/>
</dbReference>
<dbReference type="Pfam" id="PF00403">
    <property type="entry name" value="HMA"/>
    <property type="match status" value="1"/>
</dbReference>
<dbReference type="InterPro" id="IPR027256">
    <property type="entry name" value="P-typ_ATPase_IB"/>
</dbReference>
<keyword evidence="4" id="KW-0104">Cadmium</keyword>
<evidence type="ECO:0000313" key="18">
    <source>
        <dbReference type="Proteomes" id="UP001243623"/>
    </source>
</evidence>
<dbReference type="CDD" id="cd00371">
    <property type="entry name" value="HMA"/>
    <property type="match status" value="1"/>
</dbReference>
<feature type="transmembrane region" description="Helical" evidence="15">
    <location>
        <begin position="115"/>
        <end position="131"/>
    </location>
</feature>
<keyword evidence="5" id="KW-0597">Phosphoprotein</keyword>
<keyword evidence="3 15" id="KW-1003">Cell membrane</keyword>
<dbReference type="Pfam" id="PF00702">
    <property type="entry name" value="Hydrolase"/>
    <property type="match status" value="1"/>
</dbReference>
<dbReference type="SUPFAM" id="SSF56784">
    <property type="entry name" value="HAD-like"/>
    <property type="match status" value="1"/>
</dbReference>
<evidence type="ECO:0000256" key="11">
    <source>
        <dbReference type="ARBA" id="ARBA00022989"/>
    </source>
</evidence>
<keyword evidence="7 15" id="KW-0479">Metal-binding</keyword>
<dbReference type="GO" id="GO:0008551">
    <property type="term" value="F:P-type cadmium transporter activity"/>
    <property type="evidence" value="ECO:0007669"/>
    <property type="project" value="UniProtKB-EC"/>
</dbReference>
<accession>A0A9Y2AIW1</accession>
<dbReference type="InterPro" id="IPR001757">
    <property type="entry name" value="P_typ_ATPase"/>
</dbReference>
<keyword evidence="10" id="KW-1278">Translocase</keyword>
<organism evidence="17 18">
    <name type="scientific">Selenobaculum gibii</name>
    <dbReference type="NCBI Taxonomy" id="3054208"/>
    <lineage>
        <taxon>Bacteria</taxon>
        <taxon>Bacillati</taxon>
        <taxon>Bacillota</taxon>
        <taxon>Negativicutes</taxon>
        <taxon>Selenomonadales</taxon>
        <taxon>Selenomonadaceae</taxon>
        <taxon>Selenobaculum</taxon>
    </lineage>
</organism>
<dbReference type="PRINTS" id="PR00941">
    <property type="entry name" value="CDATPASE"/>
</dbReference>
<dbReference type="Gene3D" id="2.70.150.10">
    <property type="entry name" value="Calcium-transporting ATPase, cytoplasmic transduction domain A"/>
    <property type="match status" value="1"/>
</dbReference>
<dbReference type="InterPro" id="IPR006121">
    <property type="entry name" value="HMA_dom"/>
</dbReference>
<evidence type="ECO:0000256" key="1">
    <source>
        <dbReference type="ARBA" id="ARBA00004651"/>
    </source>
</evidence>
<dbReference type="GO" id="GO:0005886">
    <property type="term" value="C:plasma membrane"/>
    <property type="evidence" value="ECO:0007669"/>
    <property type="project" value="UniProtKB-SubCell"/>
</dbReference>
<gene>
    <name evidence="17" type="ORF">P3F81_00415</name>
</gene>
<keyword evidence="12 15" id="KW-0472">Membrane</keyword>
<proteinExistence type="inferred from homology"/>
<dbReference type="NCBIfam" id="TIGR01494">
    <property type="entry name" value="ATPase_P-type"/>
    <property type="match status" value="1"/>
</dbReference>
<reference evidence="17" key="1">
    <citation type="submission" date="2023-03" db="EMBL/GenBank/DDBJ databases">
        <title>Selenobaculum gbiensis gen. nov. sp. nov., a new bacterium isolated from the gut microbiota of IBD patient.</title>
        <authorList>
            <person name="Yeo S."/>
            <person name="Park H."/>
            <person name="Huh C.S."/>
        </authorList>
    </citation>
    <scope>NUCLEOTIDE SEQUENCE</scope>
    <source>
        <strain evidence="17">ICN-92133</strain>
    </source>
</reference>
<dbReference type="InterPro" id="IPR023298">
    <property type="entry name" value="ATPase_P-typ_TM_dom_sf"/>
</dbReference>
<dbReference type="PROSITE" id="PS50846">
    <property type="entry name" value="HMA_2"/>
    <property type="match status" value="1"/>
</dbReference>
<feature type="transmembrane region" description="Helical" evidence="15">
    <location>
        <begin position="89"/>
        <end position="109"/>
    </location>
</feature>
<dbReference type="PROSITE" id="PS01047">
    <property type="entry name" value="HMA_1"/>
    <property type="match status" value="1"/>
</dbReference>
<dbReference type="InterPro" id="IPR023214">
    <property type="entry name" value="HAD_sf"/>
</dbReference>
<evidence type="ECO:0000256" key="14">
    <source>
        <dbReference type="ARBA" id="ARBA00049338"/>
    </source>
</evidence>
<dbReference type="EMBL" id="CP120678">
    <property type="protein sequence ID" value="WIW70823.1"/>
    <property type="molecule type" value="Genomic_DNA"/>
</dbReference>
<dbReference type="SUPFAM" id="SSF55008">
    <property type="entry name" value="HMA, heavy metal-associated domain"/>
    <property type="match status" value="1"/>
</dbReference>
<dbReference type="GO" id="GO:0046872">
    <property type="term" value="F:metal ion binding"/>
    <property type="evidence" value="ECO:0007669"/>
    <property type="project" value="UniProtKB-KW"/>
</dbReference>
<protein>
    <recommendedName>
        <fullName evidence="13">Cd(2+)-exporting ATPase</fullName>
        <ecNumber evidence="13">7.2.2.21</ecNumber>
    </recommendedName>
</protein>
<dbReference type="InterPro" id="IPR036163">
    <property type="entry name" value="HMA_dom_sf"/>
</dbReference>
<dbReference type="PRINTS" id="PR00119">
    <property type="entry name" value="CATATPASE"/>
</dbReference>
<dbReference type="InterPro" id="IPR036412">
    <property type="entry name" value="HAD-like_sf"/>
</dbReference>
<evidence type="ECO:0000256" key="12">
    <source>
        <dbReference type="ARBA" id="ARBA00023136"/>
    </source>
</evidence>
<feature type="transmembrane region" description="Helical" evidence="15">
    <location>
        <begin position="312"/>
        <end position="334"/>
    </location>
</feature>
<dbReference type="SUPFAM" id="SSF81665">
    <property type="entry name" value="Calcium ATPase, transmembrane domain M"/>
    <property type="match status" value="1"/>
</dbReference>
<feature type="transmembrane region" description="Helical" evidence="15">
    <location>
        <begin position="340"/>
        <end position="369"/>
    </location>
</feature>
<dbReference type="GO" id="GO:0016887">
    <property type="term" value="F:ATP hydrolysis activity"/>
    <property type="evidence" value="ECO:0007669"/>
    <property type="project" value="InterPro"/>
</dbReference>
<dbReference type="InterPro" id="IPR051014">
    <property type="entry name" value="Cation_Transport_ATPase_IB"/>
</dbReference>
<evidence type="ECO:0000256" key="7">
    <source>
        <dbReference type="ARBA" id="ARBA00022723"/>
    </source>
</evidence>
<sequence length="700" mass="76509">MTSIYLLKNLDCANCAAKIEAKLNRMPEIKRAIITFATKQMEIEFTNDIVELERIQKICQSIESDIQVTDKITGIKVKPEEKSWIKQRALWELIFGGSIFLVAFLWGTLEESYKITLFVLAYVILGGKIVLTAGKNLLRGHVFDENFLMSIATLGAFAIQEYPEAVGVMLFYRIGEFFEECAVEKSRRQIMQAVDLRPDVVTRLSGGKEEIIEANAAQIDDILLVKAGERIPLDGVVQQGESRVDTAPVTGEPIPVKVAIGDEVISGCINTSGLLQIRVKNTLANSMVTRILDSVEHAAANKPKVDRFITKFARVYTPIVVMIAIFTAIVPSLFTGNWEHWIYTALTFLVISCPCALVLSVPLTFFAGIGAGAKRGILFKGGSVLESLKRCKAIVMDKTGTITEGKFAVREIAVFGTFKENEVLALCASLETASTHPIGVSIVAEAKARNLTFEEIQNVEELSGKGIKGDTVKGQVLCGSRSFLVGMQIDVPEYQGQGIGTEVFIALDKRVIGCLFIADKMKSDAIYTIKQLKKKMLHTFILTGDQEKSAEKIAKAVGVDGYYAKLLPEEKLNRLIELREKYDRVMFVGDGINDAPVLAGADVGAAMGSGADAAIEAADIVFMNSRLSGIHHAIEIAHKTGKIAKQNVVFALGVKILIMILGLAGFASMWLAVFADSGVAMLCVVNAIRILYEKEEKSDF</sequence>
<evidence type="ECO:0000259" key="16">
    <source>
        <dbReference type="PROSITE" id="PS50846"/>
    </source>
</evidence>
<evidence type="ECO:0000256" key="13">
    <source>
        <dbReference type="ARBA" id="ARBA00039103"/>
    </source>
</evidence>
<dbReference type="RefSeq" id="WP_147667427.1">
    <property type="nucleotide sequence ID" value="NZ_CP120678.1"/>
</dbReference>
<dbReference type="EC" id="7.2.2.21" evidence="13"/>
<dbReference type="Gene3D" id="3.30.70.100">
    <property type="match status" value="1"/>
</dbReference>
<dbReference type="PROSITE" id="PS00154">
    <property type="entry name" value="ATPASE_E1_E2"/>
    <property type="match status" value="1"/>
</dbReference>
<dbReference type="NCBIfam" id="TIGR01525">
    <property type="entry name" value="ATPase-IB_hvy"/>
    <property type="match status" value="1"/>
</dbReference>
<dbReference type="Gene3D" id="3.40.50.1000">
    <property type="entry name" value="HAD superfamily/HAD-like"/>
    <property type="match status" value="1"/>
</dbReference>
<dbReference type="InterPro" id="IPR018303">
    <property type="entry name" value="ATPase_P-typ_P_site"/>
</dbReference>
<keyword evidence="8 15" id="KW-0547">Nucleotide-binding</keyword>
<comment type="catalytic activity">
    <reaction evidence="14">
        <text>Cd(2+)(in) + ATP + H2O = Cd(2+)(out) + ADP + phosphate + H(+)</text>
        <dbReference type="Rhea" id="RHEA:12132"/>
        <dbReference type="ChEBI" id="CHEBI:15377"/>
        <dbReference type="ChEBI" id="CHEBI:15378"/>
        <dbReference type="ChEBI" id="CHEBI:30616"/>
        <dbReference type="ChEBI" id="CHEBI:43474"/>
        <dbReference type="ChEBI" id="CHEBI:48775"/>
        <dbReference type="ChEBI" id="CHEBI:456216"/>
        <dbReference type="EC" id="7.2.2.21"/>
    </reaction>
</comment>
<keyword evidence="18" id="KW-1185">Reference proteome</keyword>
<dbReference type="SUPFAM" id="SSF81653">
    <property type="entry name" value="Calcium ATPase, transduction domain A"/>
    <property type="match status" value="1"/>
</dbReference>
<evidence type="ECO:0000256" key="8">
    <source>
        <dbReference type="ARBA" id="ARBA00022741"/>
    </source>
</evidence>
<comment type="subcellular location">
    <subcellularLocation>
        <location evidence="1">Cell membrane</location>
        <topology evidence="1">Multi-pass membrane protein</topology>
    </subcellularLocation>
</comment>
<evidence type="ECO:0000256" key="5">
    <source>
        <dbReference type="ARBA" id="ARBA00022553"/>
    </source>
</evidence>
<evidence type="ECO:0000313" key="17">
    <source>
        <dbReference type="EMBL" id="WIW70823.1"/>
    </source>
</evidence>
<dbReference type="SFLD" id="SFLDG00002">
    <property type="entry name" value="C1.7:_P-type_atpase_like"/>
    <property type="match status" value="1"/>
</dbReference>
<dbReference type="PANTHER" id="PTHR48085">
    <property type="entry name" value="CADMIUM/ZINC-TRANSPORTING ATPASE HMA2-RELATED"/>
    <property type="match status" value="1"/>
</dbReference>
<evidence type="ECO:0000256" key="15">
    <source>
        <dbReference type="RuleBase" id="RU362081"/>
    </source>
</evidence>
<dbReference type="InterPro" id="IPR008250">
    <property type="entry name" value="ATPase_P-typ_transduc_dom_A_sf"/>
</dbReference>
<keyword evidence="6 15" id="KW-0812">Transmembrane</keyword>
<dbReference type="SFLD" id="SFLDS00003">
    <property type="entry name" value="Haloacid_Dehalogenase"/>
    <property type="match status" value="1"/>
</dbReference>
<evidence type="ECO:0000256" key="9">
    <source>
        <dbReference type="ARBA" id="ARBA00022840"/>
    </source>
</evidence>
<dbReference type="PANTHER" id="PTHR48085:SF5">
    <property type="entry name" value="CADMIUM_ZINC-TRANSPORTING ATPASE HMA4-RELATED"/>
    <property type="match status" value="1"/>
</dbReference>
<feature type="transmembrane region" description="Helical" evidence="15">
    <location>
        <begin position="648"/>
        <end position="667"/>
    </location>
</feature>
<dbReference type="InterPro" id="IPR059000">
    <property type="entry name" value="ATPase_P-type_domA"/>
</dbReference>
<dbReference type="Gene3D" id="3.40.1110.10">
    <property type="entry name" value="Calcium-transporting ATPase, cytoplasmic domain N"/>
    <property type="match status" value="1"/>
</dbReference>
<dbReference type="NCBIfam" id="TIGR01512">
    <property type="entry name" value="ATPase-IB2_Cd"/>
    <property type="match status" value="1"/>
</dbReference>
<dbReference type="Proteomes" id="UP001243623">
    <property type="component" value="Chromosome"/>
</dbReference>
<keyword evidence="9 15" id="KW-0067">ATP-binding</keyword>
<dbReference type="PROSITE" id="PS01229">
    <property type="entry name" value="COF_2"/>
    <property type="match status" value="1"/>
</dbReference>
<name>A0A9Y2AIW1_9FIRM</name>
<evidence type="ECO:0000256" key="3">
    <source>
        <dbReference type="ARBA" id="ARBA00022475"/>
    </source>
</evidence>
<dbReference type="KEGG" id="sgbi:P3F81_00415"/>
<dbReference type="AlphaFoldDB" id="A0A9Y2AIW1"/>
<evidence type="ECO:0000256" key="4">
    <source>
        <dbReference type="ARBA" id="ARBA00022539"/>
    </source>
</evidence>
<dbReference type="InterPro" id="IPR017969">
    <property type="entry name" value="Heavy-metal-associated_CS"/>
</dbReference>